<dbReference type="KEGG" id="aam:106490106"/>
<protein>
    <submittedName>
        <fullName evidence="3">Uncharacterized protein C4orf19 homolog</fullName>
    </submittedName>
</protein>
<feature type="compositionally biased region" description="Polar residues" evidence="1">
    <location>
        <begin position="138"/>
        <end position="164"/>
    </location>
</feature>
<dbReference type="AlphaFoldDB" id="A0A8B7J1I7"/>
<sequence length="340" mass="37503">MSEYRKLQTTAQFIIAFTSKDPSYIFDPEEAQSPGYTHKVNSYKQNEQDSNKFKFKQNSEIQEHKNELQKDELKRTENKNQVNSTKETLWNHRGNAFQEDGLGKCVAKLDVAVNGGNSCAGAHPSLNPNISPMKEASKQGTFSLSAESSSVSTKDFYTKPNESGQKFDLEAGSHSKSACKEPNSIQDGNSHLAGENTSLIGSAILETQNNAIQLPDVDYPQNGSQTRNYIEKDSFSINYAHSDQNTRPSAKQDQDLYLTPPLHTKESSTEPFKTYSVNLSEDIPDGITAKTLTKAAQAPTHPDHRDINGEIEEEDTEVAAALAALEAATAGEDLEDDNEY</sequence>
<feature type="region of interest" description="Disordered" evidence="1">
    <location>
        <begin position="137"/>
        <end position="193"/>
    </location>
</feature>
<dbReference type="GeneID" id="106490106"/>
<dbReference type="PANTHER" id="PTHR16106">
    <property type="entry name" value="CHROMOSOME 4 OPEN READING FRAME 19"/>
    <property type="match status" value="1"/>
</dbReference>
<reference evidence="3" key="1">
    <citation type="submission" date="2025-08" db="UniProtKB">
        <authorList>
            <consortium name="RefSeq"/>
        </authorList>
    </citation>
    <scope>IDENTIFICATION</scope>
    <source>
        <tissue evidence="3">Blood</tissue>
    </source>
</reference>
<dbReference type="InterPro" id="IPR031528">
    <property type="entry name" value="C4orf19"/>
</dbReference>
<keyword evidence="2" id="KW-1185">Reference proteome</keyword>
<accession>A0A8B7J1I7</accession>
<feature type="compositionally biased region" description="Basic and acidic residues" evidence="1">
    <location>
        <begin position="63"/>
        <end position="78"/>
    </location>
</feature>
<evidence type="ECO:0000313" key="2">
    <source>
        <dbReference type="Proteomes" id="UP001652627"/>
    </source>
</evidence>
<dbReference type="PANTHER" id="PTHR16106:SF3">
    <property type="entry name" value="CHROMOSOME 4 OPEN READING FRAME 19"/>
    <property type="match status" value="1"/>
</dbReference>
<gene>
    <name evidence="3" type="primary">C5H4orf19</name>
</gene>
<organism evidence="2 3">
    <name type="scientific">Apteryx mantelli</name>
    <name type="common">North Island brown kiwi</name>
    <dbReference type="NCBI Taxonomy" id="2696672"/>
    <lineage>
        <taxon>Eukaryota</taxon>
        <taxon>Metazoa</taxon>
        <taxon>Chordata</taxon>
        <taxon>Craniata</taxon>
        <taxon>Vertebrata</taxon>
        <taxon>Euteleostomi</taxon>
        <taxon>Archelosauria</taxon>
        <taxon>Archosauria</taxon>
        <taxon>Dinosauria</taxon>
        <taxon>Saurischia</taxon>
        <taxon>Theropoda</taxon>
        <taxon>Coelurosauria</taxon>
        <taxon>Aves</taxon>
        <taxon>Palaeognathae</taxon>
        <taxon>Apterygiformes</taxon>
        <taxon>Apterygidae</taxon>
        <taxon>Apteryx</taxon>
    </lineage>
</organism>
<name>A0A8B7J1I7_9AVES</name>
<dbReference type="RefSeq" id="XP_013804901.2">
    <property type="nucleotide sequence ID" value="XM_013949447.2"/>
</dbReference>
<dbReference type="Proteomes" id="UP001652627">
    <property type="component" value="Chromosome 5"/>
</dbReference>
<feature type="region of interest" description="Disordered" evidence="1">
    <location>
        <begin position="63"/>
        <end position="84"/>
    </location>
</feature>
<dbReference type="OrthoDB" id="8773301at2759"/>
<evidence type="ECO:0000256" key="1">
    <source>
        <dbReference type="SAM" id="MobiDB-lite"/>
    </source>
</evidence>
<proteinExistence type="predicted"/>
<feature type="compositionally biased region" description="Polar residues" evidence="1">
    <location>
        <begin position="183"/>
        <end position="193"/>
    </location>
</feature>
<dbReference type="Pfam" id="PF15770">
    <property type="entry name" value="DUF4699"/>
    <property type="match status" value="1"/>
</dbReference>
<evidence type="ECO:0000313" key="3">
    <source>
        <dbReference type="RefSeq" id="XP_013804901.2"/>
    </source>
</evidence>